<dbReference type="Proteomes" id="UP000014680">
    <property type="component" value="Unassembled WGS sequence"/>
</dbReference>
<dbReference type="OrthoDB" id="30881at2759"/>
<feature type="transmembrane region" description="Helical" evidence="6">
    <location>
        <begin position="78"/>
        <end position="96"/>
    </location>
</feature>
<evidence type="ECO:0000256" key="3">
    <source>
        <dbReference type="ARBA" id="ARBA00022692"/>
    </source>
</evidence>
<gene>
    <name evidence="7" type="ORF">EIN_359430</name>
</gene>
<reference evidence="7 8" key="1">
    <citation type="submission" date="2012-10" db="EMBL/GenBank/DDBJ databases">
        <authorList>
            <person name="Zafar N."/>
            <person name="Inman J."/>
            <person name="Hall N."/>
            <person name="Lorenzi H."/>
            <person name="Caler E."/>
        </authorList>
    </citation>
    <scope>NUCLEOTIDE SEQUENCE [LARGE SCALE GENOMIC DNA]</scope>
    <source>
        <strain evidence="7 8">IP1</strain>
    </source>
</reference>
<name>A0A0A1U7U4_ENTIV</name>
<comment type="subcellular location">
    <subcellularLocation>
        <location evidence="1">Membrane</location>
        <topology evidence="1">Multi-pass membrane protein</topology>
    </subcellularLocation>
</comment>
<evidence type="ECO:0000313" key="7">
    <source>
        <dbReference type="EMBL" id="ELP90860.1"/>
    </source>
</evidence>
<feature type="transmembrane region" description="Helical" evidence="6">
    <location>
        <begin position="48"/>
        <end position="71"/>
    </location>
</feature>
<dbReference type="VEuPathDB" id="AmoebaDB:EIN_359430"/>
<evidence type="ECO:0000256" key="2">
    <source>
        <dbReference type="ARBA" id="ARBA00009012"/>
    </source>
</evidence>
<evidence type="ECO:0000313" key="8">
    <source>
        <dbReference type="Proteomes" id="UP000014680"/>
    </source>
</evidence>
<protein>
    <recommendedName>
        <fullName evidence="9">Transmembrane protein</fullName>
    </recommendedName>
</protein>
<dbReference type="GeneID" id="14889846"/>
<sequence length="161" mass="16941">MLVIHSPHSKCSSMELFQDFIVAPMETLVLISTLKQVPAGTNGGVSSLGLTVGFLGSLLIGLVCSISFTFFCGVHPTSFLLILFSVTLSGVLGNLLDSFLGSTLQYSGFDTVTNCVVRQPGENVKHISGRDVLGNSEINIITSSVAGLICGGLFLVLKTIM</sequence>
<keyword evidence="5 6" id="KW-0472">Membrane</keyword>
<evidence type="ECO:0008006" key="9">
    <source>
        <dbReference type="Google" id="ProtNLM"/>
    </source>
</evidence>
<dbReference type="PANTHER" id="PTHR13353">
    <property type="entry name" value="TRANSMEMBRANE PROTEIN 19"/>
    <property type="match status" value="1"/>
</dbReference>
<dbReference type="GO" id="GO:0016020">
    <property type="term" value="C:membrane"/>
    <property type="evidence" value="ECO:0007669"/>
    <property type="project" value="UniProtKB-SubCell"/>
</dbReference>
<dbReference type="Pfam" id="PF01940">
    <property type="entry name" value="DUF92"/>
    <property type="match status" value="1"/>
</dbReference>
<evidence type="ECO:0000256" key="4">
    <source>
        <dbReference type="ARBA" id="ARBA00022989"/>
    </source>
</evidence>
<dbReference type="KEGG" id="eiv:EIN_359430"/>
<comment type="similarity">
    <text evidence="2">Belongs to the TMEM19 family.</text>
</comment>
<evidence type="ECO:0000256" key="5">
    <source>
        <dbReference type="ARBA" id="ARBA00023136"/>
    </source>
</evidence>
<dbReference type="EMBL" id="KB206483">
    <property type="protein sequence ID" value="ELP90860.1"/>
    <property type="molecule type" value="Genomic_DNA"/>
</dbReference>
<keyword evidence="8" id="KW-1185">Reference proteome</keyword>
<dbReference type="RefSeq" id="XP_004257631.1">
    <property type="nucleotide sequence ID" value="XM_004257583.1"/>
</dbReference>
<dbReference type="InterPro" id="IPR002794">
    <property type="entry name" value="DUF92_TMEM19"/>
</dbReference>
<dbReference type="PANTHER" id="PTHR13353:SF5">
    <property type="entry name" value="TRANSMEMBRANE PROTEIN 19"/>
    <property type="match status" value="1"/>
</dbReference>
<organism evidence="7 8">
    <name type="scientific">Entamoeba invadens IP1</name>
    <dbReference type="NCBI Taxonomy" id="370355"/>
    <lineage>
        <taxon>Eukaryota</taxon>
        <taxon>Amoebozoa</taxon>
        <taxon>Evosea</taxon>
        <taxon>Archamoebae</taxon>
        <taxon>Mastigamoebida</taxon>
        <taxon>Entamoebidae</taxon>
        <taxon>Entamoeba</taxon>
    </lineage>
</organism>
<evidence type="ECO:0000256" key="6">
    <source>
        <dbReference type="SAM" id="Phobius"/>
    </source>
</evidence>
<evidence type="ECO:0000256" key="1">
    <source>
        <dbReference type="ARBA" id="ARBA00004141"/>
    </source>
</evidence>
<accession>A0A0A1U7U4</accession>
<keyword evidence="4 6" id="KW-1133">Transmembrane helix</keyword>
<feature type="transmembrane region" description="Helical" evidence="6">
    <location>
        <begin position="138"/>
        <end position="157"/>
    </location>
</feature>
<keyword evidence="3 6" id="KW-0812">Transmembrane</keyword>
<dbReference type="AlphaFoldDB" id="A0A0A1U7U4"/>
<proteinExistence type="inferred from homology"/>